<accession>A0AA48HG77</accession>
<keyword evidence="1" id="KW-0812">Transmembrane</keyword>
<feature type="transmembrane region" description="Helical" evidence="1">
    <location>
        <begin position="151"/>
        <end position="169"/>
    </location>
</feature>
<name>A0AA48HG77_9BACT</name>
<dbReference type="AlphaFoldDB" id="A0AA48HG77"/>
<feature type="transmembrane region" description="Helical" evidence="1">
    <location>
        <begin position="117"/>
        <end position="139"/>
    </location>
</feature>
<keyword evidence="3" id="KW-1185">Reference proteome</keyword>
<dbReference type="EMBL" id="AP027081">
    <property type="protein sequence ID" value="BDU77628.1"/>
    <property type="molecule type" value="Genomic_DNA"/>
</dbReference>
<protein>
    <submittedName>
        <fullName evidence="2">Uncharacterized protein</fullName>
    </submittedName>
</protein>
<proteinExistence type="predicted"/>
<evidence type="ECO:0000313" key="2">
    <source>
        <dbReference type="EMBL" id="BDU77628.1"/>
    </source>
</evidence>
<keyword evidence="1" id="KW-1133">Transmembrane helix</keyword>
<gene>
    <name evidence="2" type="ORF">METESE_25860</name>
</gene>
<dbReference type="RefSeq" id="WP_316410362.1">
    <property type="nucleotide sequence ID" value="NZ_AP027081.1"/>
</dbReference>
<evidence type="ECO:0000313" key="3">
    <source>
        <dbReference type="Proteomes" id="UP001228113"/>
    </source>
</evidence>
<dbReference type="KEGG" id="msea:METESE_25860"/>
<evidence type="ECO:0000256" key="1">
    <source>
        <dbReference type="SAM" id="Phobius"/>
    </source>
</evidence>
<reference evidence="2" key="1">
    <citation type="journal article" date="2023" name="Int. J. Syst. Evol. Microbiol.">
        <title>Mesoterricola silvestris gen. nov., sp. nov., Mesoterricola sediminis sp. nov., Geothrix oryzae sp. nov., Geothrix edaphica sp. nov., Geothrix rubra sp. nov., and Geothrix limicola sp. nov., six novel members of Acidobacteriota isolated from soils.</title>
        <authorList>
            <person name="Itoh H."/>
            <person name="Sugisawa Y."/>
            <person name="Mise K."/>
            <person name="Xu Z."/>
            <person name="Kuniyasu M."/>
            <person name="Ushijima N."/>
            <person name="Kawano K."/>
            <person name="Kobayashi E."/>
            <person name="Shiratori Y."/>
            <person name="Masuda Y."/>
            <person name="Senoo K."/>
        </authorList>
    </citation>
    <scope>NUCLEOTIDE SEQUENCE</scope>
    <source>
        <strain evidence="2">W786</strain>
    </source>
</reference>
<keyword evidence="1" id="KW-0472">Membrane</keyword>
<organism evidence="2 3">
    <name type="scientific">Mesoterricola sediminis</name>
    <dbReference type="NCBI Taxonomy" id="2927980"/>
    <lineage>
        <taxon>Bacteria</taxon>
        <taxon>Pseudomonadati</taxon>
        <taxon>Acidobacteriota</taxon>
        <taxon>Holophagae</taxon>
        <taxon>Holophagales</taxon>
        <taxon>Holophagaceae</taxon>
        <taxon>Mesoterricola</taxon>
    </lineage>
</organism>
<dbReference type="Proteomes" id="UP001228113">
    <property type="component" value="Chromosome"/>
</dbReference>
<sequence length="177" mass="18681">MGAVFLLFLIPVGGGIPAGVLLARAQGLAWPLTAALYAASDVVQALLFEPILRGLVRLGGRIPFPERFRAAWREARARTAEPLRGSPAGPAALVLISFGMDPITGRASALAAGYGPVLGWVFAIAGDLLYYAVVAFATLRLSDRVKNPETAVALVLTAMVVLPLVFRSLRARFARAS</sequence>